<gene>
    <name evidence="2" type="ORF">L9S41_11400</name>
</gene>
<dbReference type="InterPro" id="IPR001509">
    <property type="entry name" value="Epimerase_deHydtase"/>
</dbReference>
<dbReference type="PANTHER" id="PTHR12126:SF11">
    <property type="entry name" value="NADH DEHYDROGENASE [UBIQUINONE] 1 ALPHA SUBCOMPLEX SUBUNIT 9, MITOCHONDRIAL"/>
    <property type="match status" value="1"/>
</dbReference>
<evidence type="ECO:0000313" key="3">
    <source>
        <dbReference type="Proteomes" id="UP001060414"/>
    </source>
</evidence>
<dbReference type="Proteomes" id="UP001060414">
    <property type="component" value="Chromosome"/>
</dbReference>
<proteinExistence type="predicted"/>
<evidence type="ECO:0000313" key="2">
    <source>
        <dbReference type="EMBL" id="UWZ78300.1"/>
    </source>
</evidence>
<sequence>MKVYLTGSTGFVGREVLHQLLAAGHTVRCLVRPGSEGRLPIEKNIEVRLGDVTDAESLAGSLEGCDAAVHLVGIIREFPGKGITFQRLHTEASRNLVAAAEAQGIRRYLHMSANGTRPAAESLYHQTKWQGEEAVRASTLEWTIFRPSLIFGPGDEFVNMLADLIRKTPVVPVIGDGRYQMAPVAVEDVAAAFVAALDKEQCIGQTYPLCGPQAFSYDEILDLVGAACGKPRVHKLHHPVCLMKPVIKMLQGIPQFPITSSQLTMLLEGNVCDGEAQRAWNTVFAIEPKEFAEGIRKYLT</sequence>
<dbReference type="CDD" id="cd05271">
    <property type="entry name" value="NDUFA9_like_SDR_a"/>
    <property type="match status" value="1"/>
</dbReference>
<accession>A0ABY5ZGK3</accession>
<dbReference type="SUPFAM" id="SSF51735">
    <property type="entry name" value="NAD(P)-binding Rossmann-fold domains"/>
    <property type="match status" value="1"/>
</dbReference>
<dbReference type="InterPro" id="IPR051207">
    <property type="entry name" value="ComplexI_NDUFA9_subunit"/>
</dbReference>
<feature type="domain" description="NAD-dependent epimerase/dehydratase" evidence="1">
    <location>
        <begin position="3"/>
        <end position="200"/>
    </location>
</feature>
<organism evidence="2 3">
    <name type="scientific">Geoalkalibacter halelectricus</name>
    <dbReference type="NCBI Taxonomy" id="2847045"/>
    <lineage>
        <taxon>Bacteria</taxon>
        <taxon>Pseudomonadati</taxon>
        <taxon>Thermodesulfobacteriota</taxon>
        <taxon>Desulfuromonadia</taxon>
        <taxon>Desulfuromonadales</taxon>
        <taxon>Geoalkalibacteraceae</taxon>
        <taxon>Geoalkalibacter</taxon>
    </lineage>
</organism>
<evidence type="ECO:0000259" key="1">
    <source>
        <dbReference type="Pfam" id="PF01370"/>
    </source>
</evidence>
<reference evidence="2" key="1">
    <citation type="journal article" date="2022" name="Environ. Microbiol.">
        <title>Geoalkalibacter halelectricus SAP #1 sp. nov. possessing extracellular electron transfer and mineral#reducing capabilities from a haloalkaline environment.</title>
        <authorList>
            <person name="Yadav S."/>
            <person name="Singh R."/>
            <person name="Sundharam S.S."/>
            <person name="Chaudhary S."/>
            <person name="Krishnamurthi S."/>
            <person name="Patil S.A."/>
        </authorList>
    </citation>
    <scope>NUCLEOTIDE SEQUENCE</scope>
    <source>
        <strain evidence="2">SAP-1</strain>
    </source>
</reference>
<keyword evidence="3" id="KW-1185">Reference proteome</keyword>
<dbReference type="PANTHER" id="PTHR12126">
    <property type="entry name" value="NADH-UBIQUINONE OXIDOREDUCTASE 39 KDA SUBUNIT-RELATED"/>
    <property type="match status" value="1"/>
</dbReference>
<dbReference type="RefSeq" id="WP_260746650.1">
    <property type="nucleotide sequence ID" value="NZ_CP092109.1"/>
</dbReference>
<name>A0ABY5ZGK3_9BACT</name>
<dbReference type="Pfam" id="PF01370">
    <property type="entry name" value="Epimerase"/>
    <property type="match status" value="1"/>
</dbReference>
<dbReference type="InterPro" id="IPR036291">
    <property type="entry name" value="NAD(P)-bd_dom_sf"/>
</dbReference>
<dbReference type="EMBL" id="CP092109">
    <property type="protein sequence ID" value="UWZ78300.1"/>
    <property type="molecule type" value="Genomic_DNA"/>
</dbReference>
<protein>
    <submittedName>
        <fullName evidence="2">Complex I NDUFA9 subunit family protein</fullName>
    </submittedName>
</protein>
<dbReference type="Gene3D" id="3.40.50.720">
    <property type="entry name" value="NAD(P)-binding Rossmann-like Domain"/>
    <property type="match status" value="1"/>
</dbReference>